<name>A0AAD2GRH2_9AGAR</name>
<gene>
    <name evidence="1" type="ORF">MYCIT1_LOCUS628</name>
</gene>
<organism evidence="1 2">
    <name type="scientific">Mycena citricolor</name>
    <dbReference type="NCBI Taxonomy" id="2018698"/>
    <lineage>
        <taxon>Eukaryota</taxon>
        <taxon>Fungi</taxon>
        <taxon>Dikarya</taxon>
        <taxon>Basidiomycota</taxon>
        <taxon>Agaricomycotina</taxon>
        <taxon>Agaricomycetes</taxon>
        <taxon>Agaricomycetidae</taxon>
        <taxon>Agaricales</taxon>
        <taxon>Marasmiineae</taxon>
        <taxon>Mycenaceae</taxon>
        <taxon>Mycena</taxon>
    </lineage>
</organism>
<evidence type="ECO:0000313" key="1">
    <source>
        <dbReference type="EMBL" id="CAK5262141.1"/>
    </source>
</evidence>
<keyword evidence="2" id="KW-1185">Reference proteome</keyword>
<reference evidence="1" key="1">
    <citation type="submission" date="2023-11" db="EMBL/GenBank/DDBJ databases">
        <authorList>
            <person name="De Vega J J."/>
            <person name="De Vega J J."/>
        </authorList>
    </citation>
    <scope>NUCLEOTIDE SEQUENCE</scope>
</reference>
<dbReference type="Proteomes" id="UP001295794">
    <property type="component" value="Unassembled WGS sequence"/>
</dbReference>
<sequence>MIVGGIHEETPFYNTDPVNSFEFFPSKDGGVPRPSAFLERSLPANLFPRWVLQAFHVKLLNLCSVFALPDGKVFMIASNQSIIYDIEAKTETILPDLPNGVR</sequence>
<dbReference type="AlphaFoldDB" id="A0AAD2GRH2"/>
<proteinExistence type="predicted"/>
<dbReference type="EMBL" id="CAVNYO010000009">
    <property type="protein sequence ID" value="CAK5262141.1"/>
    <property type="molecule type" value="Genomic_DNA"/>
</dbReference>
<accession>A0AAD2GRH2</accession>
<comment type="caution">
    <text evidence="1">The sequence shown here is derived from an EMBL/GenBank/DDBJ whole genome shotgun (WGS) entry which is preliminary data.</text>
</comment>
<evidence type="ECO:0000313" key="2">
    <source>
        <dbReference type="Proteomes" id="UP001295794"/>
    </source>
</evidence>
<feature type="non-terminal residue" evidence="1">
    <location>
        <position position="1"/>
    </location>
</feature>
<protein>
    <submittedName>
        <fullName evidence="1">Uncharacterized protein</fullName>
    </submittedName>
</protein>